<dbReference type="Gene3D" id="3.30.360.10">
    <property type="entry name" value="Dihydrodipicolinate Reductase, domain 2"/>
    <property type="match status" value="1"/>
</dbReference>
<dbReference type="AlphaFoldDB" id="A0A7V8NRQ5"/>
<dbReference type="Pfam" id="PF01408">
    <property type="entry name" value="GFO_IDH_MocA"/>
    <property type="match status" value="1"/>
</dbReference>
<evidence type="ECO:0000259" key="2">
    <source>
        <dbReference type="Pfam" id="PF01408"/>
    </source>
</evidence>
<proteinExistence type="predicted"/>
<keyword evidence="5" id="KW-1185">Reference proteome</keyword>
<dbReference type="InterPro" id="IPR006311">
    <property type="entry name" value="TAT_signal"/>
</dbReference>
<dbReference type="InterPro" id="IPR050463">
    <property type="entry name" value="Gfo/Idh/MocA_oxidrdct_glycsds"/>
</dbReference>
<reference evidence="4" key="1">
    <citation type="submission" date="2020-06" db="EMBL/GenBank/DDBJ databases">
        <title>Legume-microbial interactions unlock mineral nutrients during tropical forest succession.</title>
        <authorList>
            <person name="Epihov D.Z."/>
        </authorList>
    </citation>
    <scope>NUCLEOTIDE SEQUENCE [LARGE SCALE GENOMIC DNA]</scope>
    <source>
        <strain evidence="4">Pan2503</strain>
    </source>
</reference>
<dbReference type="SUPFAM" id="SSF51735">
    <property type="entry name" value="NAD(P)-binding Rossmann-fold domains"/>
    <property type="match status" value="1"/>
</dbReference>
<name>A0A7V8NRQ5_9BACT</name>
<dbReference type="GO" id="GO:0000166">
    <property type="term" value="F:nucleotide binding"/>
    <property type="evidence" value="ECO:0007669"/>
    <property type="project" value="InterPro"/>
</dbReference>
<feature type="domain" description="Gfo/Idh/MocA-like oxidoreductase N-terminal" evidence="2">
    <location>
        <begin position="47"/>
        <end position="168"/>
    </location>
</feature>
<dbReference type="Pfam" id="PF22725">
    <property type="entry name" value="GFO_IDH_MocA_C3"/>
    <property type="match status" value="1"/>
</dbReference>
<dbReference type="PROSITE" id="PS51318">
    <property type="entry name" value="TAT"/>
    <property type="match status" value="1"/>
</dbReference>
<evidence type="ECO:0000256" key="1">
    <source>
        <dbReference type="ARBA" id="ARBA00023002"/>
    </source>
</evidence>
<gene>
    <name evidence="4" type="ORF">HRJ53_14965</name>
</gene>
<accession>A0A7V8NRQ5</accession>
<feature type="domain" description="GFO/IDH/MocA-like oxidoreductase" evidence="3">
    <location>
        <begin position="241"/>
        <end position="330"/>
    </location>
</feature>
<dbReference type="EMBL" id="JACDQQ010001434">
    <property type="protein sequence ID" value="MBA0086283.1"/>
    <property type="molecule type" value="Genomic_DNA"/>
</dbReference>
<dbReference type="PANTHER" id="PTHR43818:SF11">
    <property type="entry name" value="BCDNA.GH03377"/>
    <property type="match status" value="1"/>
</dbReference>
<protein>
    <submittedName>
        <fullName evidence="4">Gfo/Idh/MocA family oxidoreductase</fullName>
    </submittedName>
</protein>
<dbReference type="Gene3D" id="3.40.50.720">
    <property type="entry name" value="NAD(P)-binding Rossmann-like Domain"/>
    <property type="match status" value="1"/>
</dbReference>
<dbReference type="SUPFAM" id="SSF55347">
    <property type="entry name" value="Glyceraldehyde-3-phosphate dehydrogenase-like, C-terminal domain"/>
    <property type="match status" value="1"/>
</dbReference>
<evidence type="ECO:0000259" key="3">
    <source>
        <dbReference type="Pfam" id="PF22725"/>
    </source>
</evidence>
<sequence>MDTSKLNRREFLQKGARVAAGSAALKTTALSYSRIAGANDRISLGHIGIGSRGRELDGIVALLKDTKNVEVSAVCDLWTHNLERAVAANQKYYGKAPQALKHPQELLALRDVDAVMISTPEHSHSPLLKLTAEAGKDAYCEKPMGNVLEEVKAARDAVLARNLIVQVGTQHRSEPYQIAARELIRSGALGDVSKYEIEWNYHGPRWRGRPEVKMIREQDADWRAWLMTKPLRPFDPQLYFEFRLYKEFSSGIADQWMSHGIDLCHFFMDVDYPYSVVANGGIFAWHDGRENPDTFQALFTYTNGFLVSYSTSFGNDSPSFTRIMGKKATMINTGGEGSPRWQIVEEKGNHEDDL</sequence>
<dbReference type="Proteomes" id="UP000567293">
    <property type="component" value="Unassembled WGS sequence"/>
</dbReference>
<organism evidence="4 5">
    <name type="scientific">Candidatus Acidiferrum panamense</name>
    <dbReference type="NCBI Taxonomy" id="2741543"/>
    <lineage>
        <taxon>Bacteria</taxon>
        <taxon>Pseudomonadati</taxon>
        <taxon>Acidobacteriota</taxon>
        <taxon>Terriglobia</taxon>
        <taxon>Candidatus Acidiferrales</taxon>
        <taxon>Candidatus Acidiferrum</taxon>
    </lineage>
</organism>
<dbReference type="InterPro" id="IPR036291">
    <property type="entry name" value="NAD(P)-bd_dom_sf"/>
</dbReference>
<keyword evidence="1" id="KW-0560">Oxidoreductase</keyword>
<dbReference type="InterPro" id="IPR000683">
    <property type="entry name" value="Gfo/Idh/MocA-like_OxRdtase_N"/>
</dbReference>
<feature type="non-terminal residue" evidence="4">
    <location>
        <position position="354"/>
    </location>
</feature>
<dbReference type="PANTHER" id="PTHR43818">
    <property type="entry name" value="BCDNA.GH03377"/>
    <property type="match status" value="1"/>
</dbReference>
<comment type="caution">
    <text evidence="4">The sequence shown here is derived from an EMBL/GenBank/DDBJ whole genome shotgun (WGS) entry which is preliminary data.</text>
</comment>
<evidence type="ECO:0000313" key="5">
    <source>
        <dbReference type="Proteomes" id="UP000567293"/>
    </source>
</evidence>
<dbReference type="GO" id="GO:0016491">
    <property type="term" value="F:oxidoreductase activity"/>
    <property type="evidence" value="ECO:0007669"/>
    <property type="project" value="UniProtKB-KW"/>
</dbReference>
<dbReference type="InterPro" id="IPR055170">
    <property type="entry name" value="GFO_IDH_MocA-like_dom"/>
</dbReference>
<evidence type="ECO:0000313" key="4">
    <source>
        <dbReference type="EMBL" id="MBA0086283.1"/>
    </source>
</evidence>